<dbReference type="Proteomes" id="UP000226712">
    <property type="component" value="Unassembled WGS sequence"/>
</dbReference>
<dbReference type="GO" id="GO:0005524">
    <property type="term" value="F:ATP binding"/>
    <property type="evidence" value="ECO:0007669"/>
    <property type="project" value="UniProtKB-KW"/>
</dbReference>
<proteinExistence type="predicted"/>
<dbReference type="PANTHER" id="PTHR43204">
    <property type="entry name" value="ABC TRANSPORTER I FAMILY MEMBER 6, CHLOROPLASTIC"/>
    <property type="match status" value="1"/>
</dbReference>
<dbReference type="PANTHER" id="PTHR43204:SF1">
    <property type="entry name" value="ABC TRANSPORTER I FAMILY MEMBER 6, CHLOROPLASTIC"/>
    <property type="match status" value="1"/>
</dbReference>
<sequence>MMELKIENLHSKVNKKELLKGINLKVSQGEIHAIMGPNGSGKSTLSNVIMGNPKYKISKGKISFDNKNLAELSPDEIAKLGLFLSFQYPFEIQGLSFSKFLHAAYKNQHPLETMSIMKFRKLLVETAHKLEIESDFIDRELNVSFSGGEKKRAEILQMLVLKPKIAILDETDSGLDIDSLKLVSEAVNDCRSKDFGAIVITHYKRILNHLKPDFVHVMYDGKIIKSGGVELAEELEEKGYSEILKKAGVNILEVKTDE</sequence>
<evidence type="ECO:0000256" key="2">
    <source>
        <dbReference type="ARBA" id="ARBA00022840"/>
    </source>
</evidence>
<evidence type="ECO:0000256" key="1">
    <source>
        <dbReference type="ARBA" id="ARBA00022741"/>
    </source>
</evidence>
<evidence type="ECO:0000259" key="3">
    <source>
        <dbReference type="PROSITE" id="PS50893"/>
    </source>
</evidence>
<feature type="domain" description="ABC transporter" evidence="3">
    <location>
        <begin position="4"/>
        <end position="245"/>
    </location>
</feature>
<reference evidence="5" key="1">
    <citation type="submission" date="2017-09" db="EMBL/GenBank/DDBJ databases">
        <title>The Reconstruction of 2,631 Draft Metagenome-Assembled Genomes from the Global Oceans.</title>
        <authorList>
            <person name="Tully B.J."/>
            <person name="Graham E.D."/>
            <person name="Heidelberg J.F."/>
        </authorList>
    </citation>
    <scope>NUCLEOTIDE SEQUENCE [LARGE SCALE GENOMIC DNA]</scope>
</reference>
<dbReference type="PROSITE" id="PS50893">
    <property type="entry name" value="ABC_TRANSPORTER_2"/>
    <property type="match status" value="1"/>
</dbReference>
<dbReference type="CDD" id="cd03217">
    <property type="entry name" value="ABC_FeS_Assembly"/>
    <property type="match status" value="1"/>
</dbReference>
<name>A0A2D6LQ28_9ARCH</name>
<protein>
    <submittedName>
        <fullName evidence="4">Fe-S cluster assembly ATPase SufC</fullName>
    </submittedName>
</protein>
<gene>
    <name evidence="4" type="primary">sufC</name>
    <name evidence="4" type="ORF">CL944_02365</name>
</gene>
<dbReference type="NCBIfam" id="TIGR01978">
    <property type="entry name" value="sufC"/>
    <property type="match status" value="1"/>
</dbReference>
<dbReference type="GO" id="GO:0016887">
    <property type="term" value="F:ATP hydrolysis activity"/>
    <property type="evidence" value="ECO:0007669"/>
    <property type="project" value="InterPro"/>
</dbReference>
<dbReference type="PROSITE" id="PS00211">
    <property type="entry name" value="ABC_TRANSPORTER_1"/>
    <property type="match status" value="1"/>
</dbReference>
<comment type="caution">
    <text evidence="4">The sequence shown here is derived from an EMBL/GenBank/DDBJ whole genome shotgun (WGS) entry which is preliminary data.</text>
</comment>
<dbReference type="Gene3D" id="3.40.50.300">
    <property type="entry name" value="P-loop containing nucleotide triphosphate hydrolases"/>
    <property type="match status" value="1"/>
</dbReference>
<keyword evidence="1" id="KW-0547">Nucleotide-binding</keyword>
<dbReference type="InterPro" id="IPR027417">
    <property type="entry name" value="P-loop_NTPase"/>
</dbReference>
<evidence type="ECO:0000313" key="5">
    <source>
        <dbReference type="Proteomes" id="UP000226712"/>
    </source>
</evidence>
<evidence type="ECO:0000313" key="4">
    <source>
        <dbReference type="EMBL" id="MAG18293.1"/>
    </source>
</evidence>
<organism evidence="4 5">
    <name type="scientific">Candidatus Iainarchaeum sp</name>
    <dbReference type="NCBI Taxonomy" id="3101447"/>
    <lineage>
        <taxon>Archaea</taxon>
        <taxon>Candidatus Iainarchaeota</taxon>
        <taxon>Candidatus Iainarchaeia</taxon>
        <taxon>Candidatus Iainarchaeales</taxon>
        <taxon>Candidatus Iainarchaeaceae</taxon>
        <taxon>Candidatus Iainarchaeum</taxon>
    </lineage>
</organism>
<dbReference type="Pfam" id="PF00005">
    <property type="entry name" value="ABC_tran"/>
    <property type="match status" value="1"/>
</dbReference>
<dbReference type="SUPFAM" id="SSF52540">
    <property type="entry name" value="P-loop containing nucleoside triphosphate hydrolases"/>
    <property type="match status" value="1"/>
</dbReference>
<dbReference type="InterPro" id="IPR010230">
    <property type="entry name" value="FeS-cluster_ATPase_SufC"/>
</dbReference>
<dbReference type="AlphaFoldDB" id="A0A2D6LQ28"/>
<dbReference type="InterPro" id="IPR017871">
    <property type="entry name" value="ABC_transporter-like_CS"/>
</dbReference>
<dbReference type="InterPro" id="IPR003439">
    <property type="entry name" value="ABC_transporter-like_ATP-bd"/>
</dbReference>
<keyword evidence="2" id="KW-0067">ATP-binding</keyword>
<dbReference type="EMBL" id="NZBD01000015">
    <property type="protein sequence ID" value="MAG18293.1"/>
    <property type="molecule type" value="Genomic_DNA"/>
</dbReference>
<accession>A0A2D6LQ28</accession>